<dbReference type="SUPFAM" id="SSF53955">
    <property type="entry name" value="Lysozyme-like"/>
    <property type="match status" value="1"/>
</dbReference>
<protein>
    <recommendedName>
        <fullName evidence="2">Transglycosylase SLT domain-containing protein</fullName>
    </recommendedName>
</protein>
<evidence type="ECO:0000256" key="1">
    <source>
        <dbReference type="ARBA" id="ARBA00007734"/>
    </source>
</evidence>
<organism evidence="3 4">
    <name type="scientific">Pseudobdellovibrio exovorus JSS</name>
    <dbReference type="NCBI Taxonomy" id="1184267"/>
    <lineage>
        <taxon>Bacteria</taxon>
        <taxon>Pseudomonadati</taxon>
        <taxon>Bdellovibrionota</taxon>
        <taxon>Bdellovibrionia</taxon>
        <taxon>Bdellovibrionales</taxon>
        <taxon>Pseudobdellovibrionaceae</taxon>
        <taxon>Pseudobdellovibrio</taxon>
    </lineage>
</organism>
<dbReference type="CDD" id="cd16896">
    <property type="entry name" value="LT_Slt70-like"/>
    <property type="match status" value="1"/>
</dbReference>
<accession>M4VRH0</accession>
<evidence type="ECO:0000259" key="2">
    <source>
        <dbReference type="Pfam" id="PF01464"/>
    </source>
</evidence>
<dbReference type="STRING" id="1184267.A11Q_1563"/>
<dbReference type="RefSeq" id="WP_015470269.1">
    <property type="nucleotide sequence ID" value="NC_020813.1"/>
</dbReference>
<evidence type="ECO:0000313" key="4">
    <source>
        <dbReference type="Proteomes" id="UP000012040"/>
    </source>
</evidence>
<reference evidence="3 4" key="1">
    <citation type="journal article" date="2013" name="ISME J.">
        <title>By their genes ye shall know them: genomic signatures of predatory bacteria.</title>
        <authorList>
            <person name="Pasternak Z."/>
            <person name="Pietrokovski S."/>
            <person name="Rotem O."/>
            <person name="Gophna U."/>
            <person name="Lurie-Weinberger M.N."/>
            <person name="Jurkevitch E."/>
        </authorList>
    </citation>
    <scope>NUCLEOTIDE SEQUENCE [LARGE SCALE GENOMIC DNA]</scope>
    <source>
        <strain evidence="3 4">JSS</strain>
    </source>
</reference>
<comment type="similarity">
    <text evidence="1">Belongs to the transglycosylase Slt family.</text>
</comment>
<dbReference type="eggNOG" id="COG0741">
    <property type="taxonomic scope" value="Bacteria"/>
</dbReference>
<dbReference type="PATRIC" id="fig|1184267.3.peg.1581"/>
<dbReference type="Proteomes" id="UP000012040">
    <property type="component" value="Chromosome"/>
</dbReference>
<dbReference type="PANTHER" id="PTHR37423:SF2">
    <property type="entry name" value="MEMBRANE-BOUND LYTIC MUREIN TRANSGLYCOSYLASE C"/>
    <property type="match status" value="1"/>
</dbReference>
<dbReference type="OrthoDB" id="5290697at2"/>
<dbReference type="InterPro" id="IPR008258">
    <property type="entry name" value="Transglycosylase_SLT_dom_1"/>
</dbReference>
<dbReference type="AlphaFoldDB" id="M4VRH0"/>
<name>M4VRH0_9BACT</name>
<proteinExistence type="inferred from homology"/>
<dbReference type="EMBL" id="CP003537">
    <property type="protein sequence ID" value="AGH95779.1"/>
    <property type="molecule type" value="Genomic_DNA"/>
</dbReference>
<evidence type="ECO:0000313" key="3">
    <source>
        <dbReference type="EMBL" id="AGH95779.1"/>
    </source>
</evidence>
<dbReference type="HOGENOM" id="CLU_1159322_0_0_7"/>
<sequence>METNTENNKSKLFARKIGLLSLFCTVLILNESCQMSAEPSLLSIQDEIRKTHAQELLSTQGEVPEKVALFDGDRNFSRYIEQYVQKRNKRINAESFTQTLMNLSQDHSYDPIFLLAVIQTESSFNFNAVGSVGEIGLMQIRPNTAEWISKKKNLPWKGAQALKDPEYNILLGAHYFQYLKSTMDSESLKYVNAYNMGPTSAKRMAQNNNLKKHPYFGKVVNNYLMIYADLKNMKEKEQKMLIAEKSNKQYFASLQSSVSAIF</sequence>
<dbReference type="InterPro" id="IPR023346">
    <property type="entry name" value="Lysozyme-like_dom_sf"/>
</dbReference>
<dbReference type="Pfam" id="PF01464">
    <property type="entry name" value="SLT"/>
    <property type="match status" value="1"/>
</dbReference>
<dbReference type="PANTHER" id="PTHR37423">
    <property type="entry name" value="SOLUBLE LYTIC MUREIN TRANSGLYCOSYLASE-RELATED"/>
    <property type="match status" value="1"/>
</dbReference>
<dbReference type="KEGG" id="bex:A11Q_1563"/>
<dbReference type="Gene3D" id="1.10.530.10">
    <property type="match status" value="1"/>
</dbReference>
<gene>
    <name evidence="3" type="ORF">A11Q_1563</name>
</gene>
<keyword evidence="4" id="KW-1185">Reference proteome</keyword>
<feature type="domain" description="Transglycosylase SLT" evidence="2">
    <location>
        <begin position="105"/>
        <end position="211"/>
    </location>
</feature>